<evidence type="ECO:0000256" key="1">
    <source>
        <dbReference type="SAM" id="Phobius"/>
    </source>
</evidence>
<keyword evidence="1" id="KW-0472">Membrane</keyword>
<proteinExistence type="predicted"/>
<feature type="transmembrane region" description="Helical" evidence="1">
    <location>
        <begin position="73"/>
        <end position="92"/>
    </location>
</feature>
<dbReference type="GO" id="GO:0005886">
    <property type="term" value="C:plasma membrane"/>
    <property type="evidence" value="ECO:0007669"/>
    <property type="project" value="TreeGrafter"/>
</dbReference>
<evidence type="ECO:0000313" key="2">
    <source>
        <dbReference type="EMBL" id="AXV67334.1"/>
    </source>
</evidence>
<gene>
    <name evidence="2" type="ORF">D0907_18675</name>
</gene>
<keyword evidence="1" id="KW-1133">Transmembrane helix</keyword>
<keyword evidence="1" id="KW-0812">Transmembrane</keyword>
<dbReference type="Proteomes" id="UP000264605">
    <property type="component" value="Plasmid unnamed1"/>
</dbReference>
<dbReference type="PANTHER" id="PTHR40106">
    <property type="entry name" value="INNER MEMBRANE PROTEIN RCLC"/>
    <property type="match status" value="1"/>
</dbReference>
<organism evidence="2 3">
    <name type="scientific">Pseudoalteromonas lipolytica</name>
    <dbReference type="NCBI Taxonomy" id="570156"/>
    <lineage>
        <taxon>Bacteria</taxon>
        <taxon>Pseudomonadati</taxon>
        <taxon>Pseudomonadota</taxon>
        <taxon>Gammaproteobacteria</taxon>
        <taxon>Alteromonadales</taxon>
        <taxon>Pseudoalteromonadaceae</taxon>
        <taxon>Pseudoalteromonas</taxon>
    </lineage>
</organism>
<dbReference type="Pfam" id="PF04224">
    <property type="entry name" value="DUF417"/>
    <property type="match status" value="1"/>
</dbReference>
<dbReference type="AlphaFoldDB" id="A0AAD0S4N3"/>
<geneLocation type="plasmid" evidence="2 3">
    <name>unnamed1</name>
</geneLocation>
<feature type="transmembrane region" description="Helical" evidence="1">
    <location>
        <begin position="21"/>
        <end position="37"/>
    </location>
</feature>
<feature type="transmembrane region" description="Helical" evidence="1">
    <location>
        <begin position="141"/>
        <end position="159"/>
    </location>
</feature>
<reference evidence="2 3" key="1">
    <citation type="submission" date="2018-08" db="EMBL/GenBank/DDBJ databases">
        <title>Draft genome sequence of Pseudoalteromonas donghaensis HJ51.</title>
        <authorList>
            <person name="Oh J."/>
            <person name="Roh D."/>
        </authorList>
    </citation>
    <scope>NUCLEOTIDE SEQUENCE [LARGE SCALE GENOMIC DNA]</scope>
    <source>
        <strain evidence="2 3">HJ51</strain>
        <plasmid evidence="2 3">unnamed1</plasmid>
    </source>
</reference>
<feature type="transmembrane region" description="Helical" evidence="1">
    <location>
        <begin position="99"/>
        <end position="121"/>
    </location>
</feature>
<dbReference type="GO" id="GO:1901530">
    <property type="term" value="P:response to hypochlorite"/>
    <property type="evidence" value="ECO:0007669"/>
    <property type="project" value="TreeGrafter"/>
</dbReference>
<dbReference type="KEGG" id="pdj:D0907_18675"/>
<evidence type="ECO:0000313" key="3">
    <source>
        <dbReference type="Proteomes" id="UP000264605"/>
    </source>
</evidence>
<protein>
    <submittedName>
        <fullName evidence="2">DUF417 family protein</fullName>
    </submittedName>
</protein>
<dbReference type="EMBL" id="CP032091">
    <property type="protein sequence ID" value="AXV67334.1"/>
    <property type="molecule type" value="Genomic_DNA"/>
</dbReference>
<sequence length="165" mass="17681">MAFTNTQLTTFNALGEKLEKAGVPLIYITLGIIYIWFGGIKFSAGQAEGMYGMIANNPLVSWMYALFSKQGLVNFLGSLEIIIGLLFFARFINPALSVLGGLLSMALFTVTISMMVFLSGITSDAGFPVLSFVGEFLLKDIGLFAASLFVAGNSLKALVAKQNAQ</sequence>
<dbReference type="InterPro" id="IPR007339">
    <property type="entry name" value="RclC-like"/>
</dbReference>
<name>A0AAD0S4N3_9GAMM</name>
<dbReference type="PANTHER" id="PTHR40106:SF1">
    <property type="entry name" value="INNER MEMBRANE PROTEIN RCLC"/>
    <property type="match status" value="1"/>
</dbReference>
<dbReference type="GeneID" id="99507512"/>
<dbReference type="RefSeq" id="WP_036972511.1">
    <property type="nucleotide sequence ID" value="NZ_CP032091.1"/>
</dbReference>
<accession>A0AAD0S4N3</accession>
<keyword evidence="2" id="KW-0614">Plasmid</keyword>